<dbReference type="InterPro" id="IPR002939">
    <property type="entry name" value="DnaJ_C"/>
</dbReference>
<keyword evidence="5 8" id="KW-0143">Chaperone</keyword>
<evidence type="ECO:0000259" key="11">
    <source>
        <dbReference type="PROSITE" id="PS51188"/>
    </source>
</evidence>
<dbReference type="CDD" id="cd10719">
    <property type="entry name" value="DnaJ_zf"/>
    <property type="match status" value="1"/>
</dbReference>
<gene>
    <name evidence="8 12" type="primary">dnaJ</name>
    <name evidence="12" type="ORF">COU98_01685</name>
</gene>
<feature type="binding site" evidence="8">
    <location>
        <position position="203"/>
    </location>
    <ligand>
        <name>Zn(2+)</name>
        <dbReference type="ChEBI" id="CHEBI:29105"/>
        <label>2</label>
    </ligand>
</feature>
<evidence type="ECO:0000256" key="4">
    <source>
        <dbReference type="ARBA" id="ARBA00022833"/>
    </source>
</evidence>
<dbReference type="CDD" id="cd06257">
    <property type="entry name" value="DnaJ"/>
    <property type="match status" value="1"/>
</dbReference>
<protein>
    <recommendedName>
        <fullName evidence="7 8">Chaperone protein DnaJ</fullName>
    </recommendedName>
</protein>
<dbReference type="GO" id="GO:0009408">
    <property type="term" value="P:response to heat"/>
    <property type="evidence" value="ECO:0007669"/>
    <property type="project" value="InterPro"/>
</dbReference>
<feature type="binding site" evidence="8">
    <location>
        <position position="200"/>
    </location>
    <ligand>
        <name>Zn(2+)</name>
        <dbReference type="ChEBI" id="CHEBI:29105"/>
        <label>2</label>
    </ligand>
</feature>
<evidence type="ECO:0000259" key="10">
    <source>
        <dbReference type="PROSITE" id="PS50076"/>
    </source>
</evidence>
<dbReference type="PANTHER" id="PTHR43096">
    <property type="entry name" value="DNAJ HOMOLOG 1, MITOCHONDRIAL-RELATED"/>
    <property type="match status" value="1"/>
</dbReference>
<dbReference type="EMBL" id="PFEN01000030">
    <property type="protein sequence ID" value="PJE69513.1"/>
    <property type="molecule type" value="Genomic_DNA"/>
</dbReference>
<keyword evidence="8" id="KW-0963">Cytoplasm</keyword>
<feature type="repeat" description="CXXCXGXG motif" evidence="8">
    <location>
        <begin position="200"/>
        <end position="207"/>
    </location>
</feature>
<dbReference type="Gene3D" id="2.10.230.10">
    <property type="entry name" value="Heat shock protein DnaJ, cysteine-rich domain"/>
    <property type="match status" value="1"/>
</dbReference>
<dbReference type="InterPro" id="IPR036410">
    <property type="entry name" value="HSP_DnaJ_Cys-rich_dom_sf"/>
</dbReference>
<dbReference type="GO" id="GO:0008270">
    <property type="term" value="F:zinc ion binding"/>
    <property type="evidence" value="ECO:0007669"/>
    <property type="project" value="UniProtKB-UniRule"/>
</dbReference>
<dbReference type="InterPro" id="IPR012724">
    <property type="entry name" value="DnaJ"/>
</dbReference>
<dbReference type="SUPFAM" id="SSF49493">
    <property type="entry name" value="HSP40/DnaJ peptide-binding domain"/>
    <property type="match status" value="2"/>
</dbReference>
<comment type="caution">
    <text evidence="12">The sequence shown here is derived from an EMBL/GenBank/DDBJ whole genome shotgun (WGS) entry which is preliminary data.</text>
</comment>
<dbReference type="PRINTS" id="PR00625">
    <property type="entry name" value="JDOMAIN"/>
</dbReference>
<dbReference type="HAMAP" id="MF_01152">
    <property type="entry name" value="DnaJ"/>
    <property type="match status" value="1"/>
</dbReference>
<comment type="subunit">
    <text evidence="8">Homodimer.</text>
</comment>
<comment type="function">
    <text evidence="8">Participates actively in the response to hyperosmotic and heat shock by preventing the aggregation of stress-denatured proteins and by disaggregating proteins, also in an autonomous, DnaK-independent fashion. Unfolded proteins bind initially to DnaJ; upon interaction with the DnaJ-bound protein, DnaK hydrolyzes its bound ATP, resulting in the formation of a stable complex. GrpE releases ADP from DnaK; ATP binding to DnaK triggers the release of the substrate protein, thus completing the reaction cycle. Several rounds of ATP-dependent interactions between DnaJ, DnaK and GrpE are required for fully efficient folding. Also involved, together with DnaK and GrpE, in the DNA replication of plasmids through activation of initiation proteins.</text>
</comment>
<feature type="repeat" description="CXXCXGXG motif" evidence="8">
    <location>
        <begin position="157"/>
        <end position="164"/>
    </location>
</feature>
<evidence type="ECO:0000256" key="8">
    <source>
        <dbReference type="HAMAP-Rule" id="MF_01152"/>
    </source>
</evidence>
<dbReference type="InterPro" id="IPR001305">
    <property type="entry name" value="HSP_DnaJ_Cys-rich_dom"/>
</dbReference>
<feature type="repeat" description="CXXCXGXG motif" evidence="8">
    <location>
        <begin position="174"/>
        <end position="181"/>
    </location>
</feature>
<evidence type="ECO:0000256" key="6">
    <source>
        <dbReference type="ARBA" id="ARBA00061004"/>
    </source>
</evidence>
<evidence type="ECO:0000256" key="1">
    <source>
        <dbReference type="ARBA" id="ARBA00022723"/>
    </source>
</evidence>
<feature type="binding site" evidence="8">
    <location>
        <position position="217"/>
    </location>
    <ligand>
        <name>Zn(2+)</name>
        <dbReference type="ChEBI" id="CHEBI:29105"/>
        <label>1</label>
    </ligand>
</feature>
<feature type="domain" description="CR-type" evidence="11">
    <location>
        <begin position="144"/>
        <end position="226"/>
    </location>
</feature>
<dbReference type="GO" id="GO:0031072">
    <property type="term" value="F:heat shock protein binding"/>
    <property type="evidence" value="ECO:0007669"/>
    <property type="project" value="InterPro"/>
</dbReference>
<dbReference type="Proteomes" id="UP000236946">
    <property type="component" value="Unassembled WGS sequence"/>
</dbReference>
<dbReference type="GO" id="GO:0051082">
    <property type="term" value="F:unfolded protein binding"/>
    <property type="evidence" value="ECO:0007669"/>
    <property type="project" value="UniProtKB-UniRule"/>
</dbReference>
<feature type="binding site" evidence="8">
    <location>
        <position position="160"/>
    </location>
    <ligand>
        <name>Zn(2+)</name>
        <dbReference type="ChEBI" id="CHEBI:29105"/>
        <label>1</label>
    </ligand>
</feature>
<dbReference type="GO" id="GO:0006260">
    <property type="term" value="P:DNA replication"/>
    <property type="evidence" value="ECO:0007669"/>
    <property type="project" value="UniProtKB-KW"/>
</dbReference>
<dbReference type="GO" id="GO:0005524">
    <property type="term" value="F:ATP binding"/>
    <property type="evidence" value="ECO:0007669"/>
    <property type="project" value="InterPro"/>
</dbReference>
<dbReference type="NCBIfam" id="TIGR02349">
    <property type="entry name" value="DnaJ_bact"/>
    <property type="match status" value="1"/>
</dbReference>
<keyword evidence="3 8" id="KW-0863">Zinc-finger</keyword>
<comment type="similarity">
    <text evidence="6 8">Belongs to the DnaJ family.</text>
</comment>
<proteinExistence type="inferred from homology"/>
<evidence type="ECO:0000256" key="9">
    <source>
        <dbReference type="PROSITE-ProRule" id="PRU00546"/>
    </source>
</evidence>
<name>A0A2H9T1B0_9BACT</name>
<evidence type="ECO:0000256" key="5">
    <source>
        <dbReference type="ARBA" id="ARBA00023186"/>
    </source>
</evidence>
<reference evidence="13" key="1">
    <citation type="submission" date="2017-09" db="EMBL/GenBank/DDBJ databases">
        <title>Depth-based differentiation of microbial function through sediment-hosted aquifers and enrichment of novel symbionts in the deep terrestrial subsurface.</title>
        <authorList>
            <person name="Probst A.J."/>
            <person name="Ladd B."/>
            <person name="Jarett J.K."/>
            <person name="Geller-Mcgrath D.E."/>
            <person name="Sieber C.M.K."/>
            <person name="Emerson J.B."/>
            <person name="Anantharaman K."/>
            <person name="Thomas B.C."/>
            <person name="Malmstrom R."/>
            <person name="Stieglmeier M."/>
            <person name="Klingl A."/>
            <person name="Woyke T."/>
            <person name="Ryan C.M."/>
            <person name="Banfield J.F."/>
        </authorList>
    </citation>
    <scope>NUCLEOTIDE SEQUENCE [LARGE SCALE GENOMIC DNA]</scope>
</reference>
<dbReference type="Pfam" id="PF00684">
    <property type="entry name" value="DnaJ_CXXCXGXG"/>
    <property type="match status" value="1"/>
</dbReference>
<evidence type="ECO:0000313" key="13">
    <source>
        <dbReference type="Proteomes" id="UP000236946"/>
    </source>
</evidence>
<dbReference type="InterPro" id="IPR001623">
    <property type="entry name" value="DnaJ_domain"/>
</dbReference>
<feature type="binding site" evidence="8">
    <location>
        <position position="177"/>
    </location>
    <ligand>
        <name>Zn(2+)</name>
        <dbReference type="ChEBI" id="CHEBI:29105"/>
        <label>2</label>
    </ligand>
</feature>
<dbReference type="PROSITE" id="PS51188">
    <property type="entry name" value="ZF_CR"/>
    <property type="match status" value="1"/>
</dbReference>
<evidence type="ECO:0000256" key="7">
    <source>
        <dbReference type="ARBA" id="ARBA00067609"/>
    </source>
</evidence>
<feature type="zinc finger region" description="CR-type" evidence="9">
    <location>
        <begin position="144"/>
        <end position="226"/>
    </location>
</feature>
<dbReference type="PANTHER" id="PTHR43096:SF52">
    <property type="entry name" value="DNAJ HOMOLOG 1, MITOCHONDRIAL-RELATED"/>
    <property type="match status" value="1"/>
</dbReference>
<keyword evidence="1 8" id="KW-0479">Metal-binding</keyword>
<feature type="binding site" evidence="8">
    <location>
        <position position="157"/>
    </location>
    <ligand>
        <name>Zn(2+)</name>
        <dbReference type="ChEBI" id="CHEBI:29105"/>
        <label>1</label>
    </ligand>
</feature>
<feature type="domain" description="J" evidence="10">
    <location>
        <begin position="4"/>
        <end position="66"/>
    </location>
</feature>
<dbReference type="PROSITE" id="PS00636">
    <property type="entry name" value="DNAJ_1"/>
    <property type="match status" value="1"/>
</dbReference>
<feature type="repeat" description="CXXCXGXG motif" evidence="8">
    <location>
        <begin position="214"/>
        <end position="221"/>
    </location>
</feature>
<dbReference type="Gene3D" id="2.60.260.20">
    <property type="entry name" value="Urease metallochaperone UreE, N-terminal domain"/>
    <property type="match status" value="2"/>
</dbReference>
<comment type="cofactor">
    <cofactor evidence="8">
        <name>Zn(2+)</name>
        <dbReference type="ChEBI" id="CHEBI:29105"/>
    </cofactor>
    <text evidence="8">Binds 2 Zn(2+) ions per monomer.</text>
</comment>
<keyword evidence="2 8" id="KW-0677">Repeat</keyword>
<dbReference type="Pfam" id="PF00226">
    <property type="entry name" value="DnaJ"/>
    <property type="match status" value="1"/>
</dbReference>
<dbReference type="GO" id="GO:0042026">
    <property type="term" value="P:protein refolding"/>
    <property type="evidence" value="ECO:0007669"/>
    <property type="project" value="TreeGrafter"/>
</dbReference>
<dbReference type="InterPro" id="IPR036869">
    <property type="entry name" value="J_dom_sf"/>
</dbReference>
<dbReference type="InterPro" id="IPR008971">
    <property type="entry name" value="HSP40/DnaJ_pept-bd"/>
</dbReference>
<dbReference type="FunFam" id="2.60.260.20:FF:000005">
    <property type="entry name" value="Chaperone protein dnaJ 1, mitochondrial"/>
    <property type="match status" value="1"/>
</dbReference>
<feature type="binding site" evidence="8">
    <location>
        <position position="214"/>
    </location>
    <ligand>
        <name>Zn(2+)</name>
        <dbReference type="ChEBI" id="CHEBI:29105"/>
        <label>1</label>
    </ligand>
</feature>
<dbReference type="Pfam" id="PF01556">
    <property type="entry name" value="DnaJ_C"/>
    <property type="match status" value="1"/>
</dbReference>
<organism evidence="12 13">
    <name type="scientific">Candidatus Staskawiczbacteria bacterium CG10_big_fil_rev_8_21_14_0_10_38_10</name>
    <dbReference type="NCBI Taxonomy" id="1974891"/>
    <lineage>
        <taxon>Bacteria</taxon>
        <taxon>Candidatus Staskawicziibacteriota</taxon>
    </lineage>
</organism>
<keyword evidence="8" id="KW-0235">DNA replication</keyword>
<dbReference type="PROSITE" id="PS50076">
    <property type="entry name" value="DNAJ_2"/>
    <property type="match status" value="1"/>
</dbReference>
<dbReference type="SUPFAM" id="SSF57938">
    <property type="entry name" value="DnaJ/Hsp40 cysteine-rich domain"/>
    <property type="match status" value="1"/>
</dbReference>
<evidence type="ECO:0000313" key="12">
    <source>
        <dbReference type="EMBL" id="PJE69513.1"/>
    </source>
</evidence>
<evidence type="ECO:0000256" key="2">
    <source>
        <dbReference type="ARBA" id="ARBA00022737"/>
    </source>
</evidence>
<accession>A0A2H9T1B0</accession>
<dbReference type="InterPro" id="IPR018253">
    <property type="entry name" value="DnaJ_domain_CS"/>
</dbReference>
<evidence type="ECO:0000256" key="3">
    <source>
        <dbReference type="ARBA" id="ARBA00022771"/>
    </source>
</evidence>
<comment type="domain">
    <text evidence="8">The J domain is necessary and sufficient to stimulate DnaK ATPase activity. Zinc center 1 plays an important role in the autonomous, DnaK-independent chaperone activity of DnaJ. Zinc center 2 is essential for interaction with DnaK and for DnaJ activity.</text>
</comment>
<dbReference type="CDD" id="cd10747">
    <property type="entry name" value="DnaJ_C"/>
    <property type="match status" value="1"/>
</dbReference>
<sequence length="367" mass="41155">MAKDYYKILGVSRDAPPEEIKRAYYNLAQKYHPDKGGGNETKFKEINEAYQILSNKDKKSQYDRFGQVFEGAPGFDFSQQKGWDFGSMWQDFSKERGFNFDVEDLGDLFEEFFGFNSKAPKREKNKGDDLELELDLNLEEILTGRTKEISVNKQVACNRCDGTGAEPGTKVNECFSCRGMGYVQQIKRSVLGSFTRVVVCPECGGEGKRPEKNCNVCRGEGRIKKEEVIKIFIPAGVDSNQVIKIKGKGDAGKRGAAAGDLYLRIFIKPHRVLKRKGDDLYLKVPISFSRAVLGGEIEIPTLEQNKILLKIPAGTDSGKVFRISKKGIPHFSGSGRGNLYIEIEVKTPKNLTKKQRELLEKLQGEGL</sequence>
<dbReference type="GO" id="GO:0005737">
    <property type="term" value="C:cytoplasm"/>
    <property type="evidence" value="ECO:0007669"/>
    <property type="project" value="UniProtKB-SubCell"/>
</dbReference>
<dbReference type="SUPFAM" id="SSF46565">
    <property type="entry name" value="Chaperone J-domain"/>
    <property type="match status" value="1"/>
</dbReference>
<feature type="binding site" evidence="8">
    <location>
        <position position="174"/>
    </location>
    <ligand>
        <name>Zn(2+)</name>
        <dbReference type="ChEBI" id="CHEBI:29105"/>
        <label>2</label>
    </ligand>
</feature>
<keyword evidence="4 8" id="KW-0862">Zinc</keyword>
<keyword evidence="8" id="KW-0346">Stress response</keyword>
<dbReference type="Gene3D" id="1.10.287.110">
    <property type="entry name" value="DnaJ domain"/>
    <property type="match status" value="1"/>
</dbReference>
<comment type="subcellular location">
    <subcellularLocation>
        <location evidence="8">Cytoplasm</location>
    </subcellularLocation>
</comment>
<dbReference type="SMART" id="SM00271">
    <property type="entry name" value="DnaJ"/>
    <property type="match status" value="1"/>
</dbReference>
<dbReference type="AlphaFoldDB" id="A0A2H9T1B0"/>
<dbReference type="NCBIfam" id="NF008035">
    <property type="entry name" value="PRK10767.1"/>
    <property type="match status" value="1"/>
</dbReference>
<dbReference type="FunFam" id="2.10.230.10:FF:000002">
    <property type="entry name" value="Molecular chaperone DnaJ"/>
    <property type="match status" value="1"/>
</dbReference>